<evidence type="ECO:0000256" key="3">
    <source>
        <dbReference type="ARBA" id="ARBA00022692"/>
    </source>
</evidence>
<comment type="caution">
    <text evidence="7">The sequence shown here is derived from an EMBL/GenBank/DDBJ whole genome shotgun (WGS) entry which is preliminary data.</text>
</comment>
<protein>
    <recommendedName>
        <fullName evidence="6">Type II secretion system protein GspG C-terminal domain-containing protein</fullName>
    </recommendedName>
</protein>
<dbReference type="InterPro" id="IPR000983">
    <property type="entry name" value="Bac_GSPG_pilin"/>
</dbReference>
<dbReference type="PANTHER" id="PTHR30093:SF44">
    <property type="entry name" value="TYPE II SECRETION SYSTEM CORE PROTEIN G"/>
    <property type="match status" value="1"/>
</dbReference>
<dbReference type="Pfam" id="PF07963">
    <property type="entry name" value="N_methyl"/>
    <property type="match status" value="1"/>
</dbReference>
<keyword evidence="5" id="KW-0472">Membrane</keyword>
<dbReference type="PRINTS" id="PR00813">
    <property type="entry name" value="BCTERIALGSPG"/>
</dbReference>
<evidence type="ECO:0000259" key="6">
    <source>
        <dbReference type="Pfam" id="PF08334"/>
    </source>
</evidence>
<evidence type="ECO:0000256" key="1">
    <source>
        <dbReference type="ARBA" id="ARBA00004167"/>
    </source>
</evidence>
<evidence type="ECO:0000313" key="8">
    <source>
        <dbReference type="Proteomes" id="UP000231456"/>
    </source>
</evidence>
<dbReference type="EMBL" id="PFRH01000015">
    <property type="protein sequence ID" value="PJC52909.1"/>
    <property type="molecule type" value="Genomic_DNA"/>
</dbReference>
<keyword evidence="4" id="KW-1133">Transmembrane helix</keyword>
<evidence type="ECO:0000256" key="5">
    <source>
        <dbReference type="ARBA" id="ARBA00023136"/>
    </source>
</evidence>
<dbReference type="Pfam" id="PF08334">
    <property type="entry name" value="T2SSG"/>
    <property type="match status" value="1"/>
</dbReference>
<gene>
    <name evidence="7" type="ORF">CO030_00400</name>
</gene>
<keyword evidence="3" id="KW-0812">Transmembrane</keyword>
<comment type="subcellular location">
    <subcellularLocation>
        <location evidence="1">Membrane</location>
        <topology evidence="1">Single-pass membrane protein</topology>
    </subcellularLocation>
</comment>
<reference evidence="8" key="1">
    <citation type="submission" date="2017-09" db="EMBL/GenBank/DDBJ databases">
        <title>Depth-based differentiation of microbial function through sediment-hosted aquifers and enrichment of novel symbionts in the deep terrestrial subsurface.</title>
        <authorList>
            <person name="Probst A.J."/>
            <person name="Ladd B."/>
            <person name="Jarett J.K."/>
            <person name="Geller-Mcgrath D.E."/>
            <person name="Sieber C.M.K."/>
            <person name="Emerson J.B."/>
            <person name="Anantharaman K."/>
            <person name="Thomas B.C."/>
            <person name="Malmstrom R."/>
            <person name="Stieglmeier M."/>
            <person name="Klingl A."/>
            <person name="Woyke T."/>
            <person name="Ryan C.M."/>
            <person name="Banfield J.F."/>
        </authorList>
    </citation>
    <scope>NUCLEOTIDE SEQUENCE [LARGE SCALE GENOMIC DNA]</scope>
</reference>
<sequence>MNKKTMSANRQGFTLIELLVVIAIIGLLSTLAVVALGSARSKANDAKRLSDIKQVQTALELYYTDNNTYPTTTAAGITLGDSTHACLNSGGFAATGCTSAYMGQVPADPSSDKDYTYIAEVPGSTYTINAILEGTVSGLTGSVTATPSGIQ</sequence>
<feature type="domain" description="Type II secretion system protein GspG C-terminal" evidence="6">
    <location>
        <begin position="40"/>
        <end position="125"/>
    </location>
</feature>
<dbReference type="GO" id="GO:0015627">
    <property type="term" value="C:type II protein secretion system complex"/>
    <property type="evidence" value="ECO:0007669"/>
    <property type="project" value="InterPro"/>
</dbReference>
<evidence type="ECO:0000256" key="4">
    <source>
        <dbReference type="ARBA" id="ARBA00022989"/>
    </source>
</evidence>
<dbReference type="Proteomes" id="UP000231456">
    <property type="component" value="Unassembled WGS sequence"/>
</dbReference>
<dbReference type="NCBIfam" id="TIGR02532">
    <property type="entry name" value="IV_pilin_GFxxxE"/>
    <property type="match status" value="1"/>
</dbReference>
<evidence type="ECO:0000313" key="7">
    <source>
        <dbReference type="EMBL" id="PJC52909.1"/>
    </source>
</evidence>
<evidence type="ECO:0000256" key="2">
    <source>
        <dbReference type="ARBA" id="ARBA00022481"/>
    </source>
</evidence>
<dbReference type="InterPro" id="IPR045584">
    <property type="entry name" value="Pilin-like"/>
</dbReference>
<keyword evidence="2" id="KW-0488">Methylation</keyword>
<organism evidence="7 8">
    <name type="scientific">Candidatus Magasanikbacteria bacterium CG_4_9_14_0_2_um_filter_42_11</name>
    <dbReference type="NCBI Taxonomy" id="1974643"/>
    <lineage>
        <taxon>Bacteria</taxon>
        <taxon>Candidatus Magasanikiibacteriota</taxon>
    </lineage>
</organism>
<dbReference type="PANTHER" id="PTHR30093">
    <property type="entry name" value="GENERAL SECRETION PATHWAY PROTEIN G"/>
    <property type="match status" value="1"/>
</dbReference>
<dbReference type="GO" id="GO:0015628">
    <property type="term" value="P:protein secretion by the type II secretion system"/>
    <property type="evidence" value="ECO:0007669"/>
    <property type="project" value="InterPro"/>
</dbReference>
<dbReference type="SUPFAM" id="SSF54523">
    <property type="entry name" value="Pili subunits"/>
    <property type="match status" value="1"/>
</dbReference>
<name>A0A2M8FB42_9BACT</name>
<dbReference type="InterPro" id="IPR012902">
    <property type="entry name" value="N_methyl_site"/>
</dbReference>
<dbReference type="GO" id="GO:0016020">
    <property type="term" value="C:membrane"/>
    <property type="evidence" value="ECO:0007669"/>
    <property type="project" value="UniProtKB-SubCell"/>
</dbReference>
<dbReference type="InterPro" id="IPR013545">
    <property type="entry name" value="T2SS_protein-GspG_C"/>
</dbReference>
<proteinExistence type="predicted"/>
<dbReference type="AlphaFoldDB" id="A0A2M8FB42"/>
<dbReference type="Gene3D" id="3.30.700.10">
    <property type="entry name" value="Glycoprotein, Type 4 Pilin"/>
    <property type="match status" value="1"/>
</dbReference>
<dbReference type="PROSITE" id="PS00409">
    <property type="entry name" value="PROKAR_NTER_METHYL"/>
    <property type="match status" value="1"/>
</dbReference>
<accession>A0A2M8FB42</accession>